<reference evidence="2 3" key="1">
    <citation type="submission" date="2024-05" db="EMBL/GenBank/DDBJ databases">
        <authorList>
            <person name="Zhao H."/>
            <person name="Xu Y."/>
            <person name="Lin S."/>
            <person name="Spain J.C."/>
            <person name="Zhou N.-Y."/>
        </authorList>
    </citation>
    <scope>NUCLEOTIDE SEQUENCE [LARGE SCALE GENOMIC DNA]</scope>
    <source>
        <strain evidence="2 3">NEAU-NG30</strain>
    </source>
</reference>
<evidence type="ECO:0008006" key="4">
    <source>
        <dbReference type="Google" id="ProtNLM"/>
    </source>
</evidence>
<organism evidence="2 3">
    <name type="scientific">Amycolatopsis melonis</name>
    <dbReference type="NCBI Taxonomy" id="3156488"/>
    <lineage>
        <taxon>Bacteria</taxon>
        <taxon>Bacillati</taxon>
        <taxon>Actinomycetota</taxon>
        <taxon>Actinomycetes</taxon>
        <taxon>Pseudonocardiales</taxon>
        <taxon>Pseudonocardiaceae</taxon>
        <taxon>Amycolatopsis</taxon>
    </lineage>
</organism>
<keyword evidence="3" id="KW-1185">Reference proteome</keyword>
<evidence type="ECO:0000256" key="1">
    <source>
        <dbReference type="SAM" id="Phobius"/>
    </source>
</evidence>
<keyword evidence="1" id="KW-1133">Transmembrane helix</keyword>
<evidence type="ECO:0000313" key="3">
    <source>
        <dbReference type="Proteomes" id="UP001440984"/>
    </source>
</evidence>
<protein>
    <recommendedName>
        <fullName evidence="4">DUF4386 family protein</fullName>
    </recommendedName>
</protein>
<feature type="transmembrane region" description="Helical" evidence="1">
    <location>
        <begin position="47"/>
        <end position="65"/>
    </location>
</feature>
<keyword evidence="1" id="KW-0472">Membrane</keyword>
<keyword evidence="1" id="KW-0812">Transmembrane</keyword>
<dbReference type="RefSeq" id="WP_348955429.1">
    <property type="nucleotide sequence ID" value="NZ_JBDZYD010000015.1"/>
</dbReference>
<name>A0ABV0LQ06_9PSEU</name>
<comment type="caution">
    <text evidence="2">The sequence shown here is derived from an EMBL/GenBank/DDBJ whole genome shotgun (WGS) entry which is preliminary data.</text>
</comment>
<feature type="transmembrane region" description="Helical" evidence="1">
    <location>
        <begin position="132"/>
        <end position="153"/>
    </location>
</feature>
<feature type="transmembrane region" description="Helical" evidence="1">
    <location>
        <begin position="7"/>
        <end position="27"/>
    </location>
</feature>
<accession>A0ABV0LQ06</accession>
<feature type="transmembrane region" description="Helical" evidence="1">
    <location>
        <begin position="185"/>
        <end position="203"/>
    </location>
</feature>
<sequence length="225" mass="23242">MNATRRLWQAAGISAVLAGTLFIAVQIGHPAMEVPAVTTTGWIVRSTAKAVMAALALAGITGMYLRQVRQTGIPGFLGYVLFAAGYLLMLSTEVVAAAVLPALAHTEPGYVADLLAVASGGTAKQGIGGMQVVFIASSIGYLAGGCLFGIALFRARVLARWAAALLAVGTVATVALAVLPESFNRPMAVPVGVALIGLGVSLWRSCYAGRDDYLLTRIGGLVRQR</sequence>
<feature type="transmembrane region" description="Helical" evidence="1">
    <location>
        <begin position="160"/>
        <end position="179"/>
    </location>
</feature>
<gene>
    <name evidence="2" type="ORF">ABJI51_35255</name>
</gene>
<feature type="transmembrane region" description="Helical" evidence="1">
    <location>
        <begin position="77"/>
        <end position="104"/>
    </location>
</feature>
<proteinExistence type="predicted"/>
<dbReference type="Proteomes" id="UP001440984">
    <property type="component" value="Unassembled WGS sequence"/>
</dbReference>
<dbReference type="EMBL" id="JBDZYD010000015">
    <property type="protein sequence ID" value="MEQ0564365.1"/>
    <property type="molecule type" value="Genomic_DNA"/>
</dbReference>
<evidence type="ECO:0000313" key="2">
    <source>
        <dbReference type="EMBL" id="MEQ0564365.1"/>
    </source>
</evidence>